<dbReference type="Proteomes" id="UP000601099">
    <property type="component" value="Unassembled WGS sequence"/>
</dbReference>
<keyword evidence="1" id="KW-0732">Signal</keyword>
<keyword evidence="3" id="KW-1185">Reference proteome</keyword>
<protein>
    <submittedName>
        <fullName evidence="2">Uncharacterized protein</fullName>
    </submittedName>
</protein>
<accession>A0ABS0L6F1</accession>
<name>A0ABS0L6F1_9BACT</name>
<reference evidence="2 3" key="1">
    <citation type="submission" date="2020-11" db="EMBL/GenBank/DDBJ databases">
        <title>Hymenobacter sp.</title>
        <authorList>
            <person name="Kim M.K."/>
        </authorList>
    </citation>
    <scope>NUCLEOTIDE SEQUENCE [LARGE SCALE GENOMIC DNA]</scope>
    <source>
        <strain evidence="2 3">BT594</strain>
    </source>
</reference>
<comment type="caution">
    <text evidence="2">The sequence shown here is derived from an EMBL/GenBank/DDBJ whole genome shotgun (WGS) entry which is preliminary data.</text>
</comment>
<dbReference type="EMBL" id="JADWYK010000010">
    <property type="protein sequence ID" value="MBG8555103.1"/>
    <property type="molecule type" value="Genomic_DNA"/>
</dbReference>
<sequence>MNPHALIFQRFLNMAMKSYLLFLSLAAAGCSSPSAEADQTQAATGPAAGSVVVTPMIDEKNGFRELSFGQDRASIPDLVELPGRENVTLKDYQKKPEKEKLQVGTAEVQAITYGFHNDKLARVTLTVLGDNTDKLLNAAKGLYGEPVLDKRPGLPGRWYWWIGEKVVGSYHENGKEGKRGYLTLSDKVATADVVKPLANEGGAADL</sequence>
<evidence type="ECO:0000313" key="3">
    <source>
        <dbReference type="Proteomes" id="UP000601099"/>
    </source>
</evidence>
<gene>
    <name evidence="2" type="ORF">I5L79_16240</name>
</gene>
<proteinExistence type="predicted"/>
<feature type="chain" id="PRO_5046308346" evidence="1">
    <location>
        <begin position="38"/>
        <end position="206"/>
    </location>
</feature>
<dbReference type="RefSeq" id="WP_196956122.1">
    <property type="nucleotide sequence ID" value="NZ_JADWYK010000010.1"/>
</dbReference>
<organism evidence="2 3">
    <name type="scientific">Hymenobacter guriensis</name>
    <dbReference type="NCBI Taxonomy" id="2793065"/>
    <lineage>
        <taxon>Bacteria</taxon>
        <taxon>Pseudomonadati</taxon>
        <taxon>Bacteroidota</taxon>
        <taxon>Cytophagia</taxon>
        <taxon>Cytophagales</taxon>
        <taxon>Hymenobacteraceae</taxon>
        <taxon>Hymenobacter</taxon>
    </lineage>
</organism>
<evidence type="ECO:0000256" key="1">
    <source>
        <dbReference type="SAM" id="SignalP"/>
    </source>
</evidence>
<evidence type="ECO:0000313" key="2">
    <source>
        <dbReference type="EMBL" id="MBG8555103.1"/>
    </source>
</evidence>
<feature type="signal peptide" evidence="1">
    <location>
        <begin position="1"/>
        <end position="37"/>
    </location>
</feature>